<sequence length="108" mass="12341">MIKVECHCINIDFGTYKNTVGMLAPFDLYNWVDEKKDTHTVTIDTCIATIIGYLWHQGVETTNSCCGHNKPKHKPCVIVTKDSINKMKKLGYKLSKFKCANPERTFDI</sequence>
<accession>A0A0F9E873</accession>
<dbReference type="EMBL" id="LAZR01035984">
    <property type="protein sequence ID" value="KKL26046.1"/>
    <property type="molecule type" value="Genomic_DNA"/>
</dbReference>
<gene>
    <name evidence="1" type="ORF">LCGC14_2399220</name>
</gene>
<proteinExistence type="predicted"/>
<organism evidence="1">
    <name type="scientific">marine sediment metagenome</name>
    <dbReference type="NCBI Taxonomy" id="412755"/>
    <lineage>
        <taxon>unclassified sequences</taxon>
        <taxon>metagenomes</taxon>
        <taxon>ecological metagenomes</taxon>
    </lineage>
</organism>
<name>A0A0F9E873_9ZZZZ</name>
<protein>
    <submittedName>
        <fullName evidence="1">Uncharacterized protein</fullName>
    </submittedName>
</protein>
<reference evidence="1" key="1">
    <citation type="journal article" date="2015" name="Nature">
        <title>Complex archaea that bridge the gap between prokaryotes and eukaryotes.</title>
        <authorList>
            <person name="Spang A."/>
            <person name="Saw J.H."/>
            <person name="Jorgensen S.L."/>
            <person name="Zaremba-Niedzwiedzka K."/>
            <person name="Martijn J."/>
            <person name="Lind A.E."/>
            <person name="van Eijk R."/>
            <person name="Schleper C."/>
            <person name="Guy L."/>
            <person name="Ettema T.J."/>
        </authorList>
    </citation>
    <scope>NUCLEOTIDE SEQUENCE</scope>
</reference>
<comment type="caution">
    <text evidence="1">The sequence shown here is derived from an EMBL/GenBank/DDBJ whole genome shotgun (WGS) entry which is preliminary data.</text>
</comment>
<dbReference type="AlphaFoldDB" id="A0A0F9E873"/>
<evidence type="ECO:0000313" key="1">
    <source>
        <dbReference type="EMBL" id="KKL26046.1"/>
    </source>
</evidence>